<dbReference type="InterPro" id="IPR013249">
    <property type="entry name" value="RNA_pol_sigma70_r4_t2"/>
</dbReference>
<dbReference type="GO" id="GO:0003677">
    <property type="term" value="F:DNA binding"/>
    <property type="evidence" value="ECO:0007669"/>
    <property type="project" value="InterPro"/>
</dbReference>
<dbReference type="Gene3D" id="1.10.10.10">
    <property type="entry name" value="Winged helix-like DNA-binding domain superfamily/Winged helix DNA-binding domain"/>
    <property type="match status" value="1"/>
</dbReference>
<keyword evidence="9" id="KW-1185">Reference proteome</keyword>
<dbReference type="InterPro" id="IPR014284">
    <property type="entry name" value="RNA_pol_sigma-70_dom"/>
</dbReference>
<dbReference type="Gene3D" id="1.10.1740.10">
    <property type="match status" value="1"/>
</dbReference>
<sequence length="217" mass="23825">MPQPTSESSNPTPPNRREDDALLPRLQAGDPAAFEQLVRDHAGRMLAVAKRFLRSESDASDAVQDAFLSAFKAIGSFGGTASLGTWLHSIVVRASLMKLRTRRRRPEQAIEDLLPQYTADGHRVQPGGGWVPAVDQLAELEESRSIVRRCIEQLPSQYCTVLLLRDIEEYDTEETAQLLGINANAVKTRLHRARQALRTLLNPYFGETAAAGGPAGP</sequence>
<proteinExistence type="inferred from homology"/>
<dbReference type="NCBIfam" id="TIGR02937">
    <property type="entry name" value="sigma70-ECF"/>
    <property type="match status" value="1"/>
</dbReference>
<feature type="domain" description="RNA polymerase sigma-70 region 2" evidence="6">
    <location>
        <begin position="37"/>
        <end position="105"/>
    </location>
</feature>
<evidence type="ECO:0000256" key="3">
    <source>
        <dbReference type="ARBA" id="ARBA00023082"/>
    </source>
</evidence>
<feature type="domain" description="RNA polymerase sigma factor 70 region 4 type 2" evidence="7">
    <location>
        <begin position="146"/>
        <end position="197"/>
    </location>
</feature>
<protein>
    <submittedName>
        <fullName evidence="8">Sigma-70 family RNA polymerase sigma factor</fullName>
    </submittedName>
</protein>
<accession>A0A7M2WWG4</accession>
<organism evidence="8 9">
    <name type="scientific">Humisphaera borealis</name>
    <dbReference type="NCBI Taxonomy" id="2807512"/>
    <lineage>
        <taxon>Bacteria</taxon>
        <taxon>Pseudomonadati</taxon>
        <taxon>Planctomycetota</taxon>
        <taxon>Phycisphaerae</taxon>
        <taxon>Tepidisphaerales</taxon>
        <taxon>Tepidisphaeraceae</taxon>
        <taxon>Humisphaera</taxon>
    </lineage>
</organism>
<feature type="compositionally biased region" description="Low complexity" evidence="5">
    <location>
        <begin position="1"/>
        <end position="10"/>
    </location>
</feature>
<evidence type="ECO:0000256" key="2">
    <source>
        <dbReference type="ARBA" id="ARBA00023015"/>
    </source>
</evidence>
<evidence type="ECO:0000256" key="1">
    <source>
        <dbReference type="ARBA" id="ARBA00010641"/>
    </source>
</evidence>
<evidence type="ECO:0000256" key="4">
    <source>
        <dbReference type="ARBA" id="ARBA00023163"/>
    </source>
</evidence>
<dbReference type="Pfam" id="PF04542">
    <property type="entry name" value="Sigma70_r2"/>
    <property type="match status" value="1"/>
</dbReference>
<feature type="region of interest" description="Disordered" evidence="5">
    <location>
        <begin position="1"/>
        <end position="20"/>
    </location>
</feature>
<keyword evidence="4" id="KW-0804">Transcription</keyword>
<name>A0A7M2WWG4_9BACT</name>
<dbReference type="Pfam" id="PF08281">
    <property type="entry name" value="Sigma70_r4_2"/>
    <property type="match status" value="1"/>
</dbReference>
<dbReference type="PANTHER" id="PTHR43133:SF51">
    <property type="entry name" value="RNA POLYMERASE SIGMA FACTOR"/>
    <property type="match status" value="1"/>
</dbReference>
<dbReference type="KEGG" id="hbs:IPV69_25680"/>
<dbReference type="GO" id="GO:0006352">
    <property type="term" value="P:DNA-templated transcription initiation"/>
    <property type="evidence" value="ECO:0007669"/>
    <property type="project" value="InterPro"/>
</dbReference>
<dbReference type="GO" id="GO:0016987">
    <property type="term" value="F:sigma factor activity"/>
    <property type="evidence" value="ECO:0007669"/>
    <property type="project" value="UniProtKB-KW"/>
</dbReference>
<dbReference type="SUPFAM" id="SSF88946">
    <property type="entry name" value="Sigma2 domain of RNA polymerase sigma factors"/>
    <property type="match status" value="1"/>
</dbReference>
<keyword evidence="3" id="KW-0731">Sigma factor</keyword>
<dbReference type="InterPro" id="IPR013325">
    <property type="entry name" value="RNA_pol_sigma_r2"/>
</dbReference>
<dbReference type="CDD" id="cd06171">
    <property type="entry name" value="Sigma70_r4"/>
    <property type="match status" value="1"/>
</dbReference>
<evidence type="ECO:0000259" key="7">
    <source>
        <dbReference type="Pfam" id="PF08281"/>
    </source>
</evidence>
<dbReference type="InterPro" id="IPR039425">
    <property type="entry name" value="RNA_pol_sigma-70-like"/>
</dbReference>
<evidence type="ECO:0000313" key="8">
    <source>
        <dbReference type="EMBL" id="QOV89542.1"/>
    </source>
</evidence>
<keyword evidence="2" id="KW-0805">Transcription regulation</keyword>
<dbReference type="InterPro" id="IPR013324">
    <property type="entry name" value="RNA_pol_sigma_r3/r4-like"/>
</dbReference>
<dbReference type="AlphaFoldDB" id="A0A7M2WWG4"/>
<dbReference type="RefSeq" id="WP_206292589.1">
    <property type="nucleotide sequence ID" value="NZ_CP063458.1"/>
</dbReference>
<evidence type="ECO:0000259" key="6">
    <source>
        <dbReference type="Pfam" id="PF04542"/>
    </source>
</evidence>
<dbReference type="InterPro" id="IPR036388">
    <property type="entry name" value="WH-like_DNA-bd_sf"/>
</dbReference>
<reference evidence="8 9" key="1">
    <citation type="submission" date="2020-10" db="EMBL/GenBank/DDBJ databases">
        <title>Wide distribution of Phycisphaera-like planctomycetes from WD2101 soil group in peatlands and genome analysis of the first cultivated representative.</title>
        <authorList>
            <person name="Dedysh S.N."/>
            <person name="Beletsky A.V."/>
            <person name="Ivanova A."/>
            <person name="Kulichevskaya I.S."/>
            <person name="Suzina N.E."/>
            <person name="Philippov D.A."/>
            <person name="Rakitin A.L."/>
            <person name="Mardanov A.V."/>
            <person name="Ravin N.V."/>
        </authorList>
    </citation>
    <scope>NUCLEOTIDE SEQUENCE [LARGE SCALE GENOMIC DNA]</scope>
    <source>
        <strain evidence="8 9">M1803</strain>
    </source>
</reference>
<gene>
    <name evidence="8" type="ORF">IPV69_25680</name>
</gene>
<dbReference type="Proteomes" id="UP000593765">
    <property type="component" value="Chromosome"/>
</dbReference>
<dbReference type="SUPFAM" id="SSF88659">
    <property type="entry name" value="Sigma3 and sigma4 domains of RNA polymerase sigma factors"/>
    <property type="match status" value="1"/>
</dbReference>
<dbReference type="PANTHER" id="PTHR43133">
    <property type="entry name" value="RNA POLYMERASE ECF-TYPE SIGMA FACTO"/>
    <property type="match status" value="1"/>
</dbReference>
<evidence type="ECO:0000256" key="5">
    <source>
        <dbReference type="SAM" id="MobiDB-lite"/>
    </source>
</evidence>
<evidence type="ECO:0000313" key="9">
    <source>
        <dbReference type="Proteomes" id="UP000593765"/>
    </source>
</evidence>
<dbReference type="InterPro" id="IPR007627">
    <property type="entry name" value="RNA_pol_sigma70_r2"/>
</dbReference>
<dbReference type="EMBL" id="CP063458">
    <property type="protein sequence ID" value="QOV89542.1"/>
    <property type="molecule type" value="Genomic_DNA"/>
</dbReference>
<comment type="similarity">
    <text evidence="1">Belongs to the sigma-70 factor family. ECF subfamily.</text>
</comment>